<feature type="region of interest" description="Disordered" evidence="1">
    <location>
        <begin position="116"/>
        <end position="172"/>
    </location>
</feature>
<evidence type="ECO:0000313" key="2">
    <source>
        <dbReference type="EMBL" id="RMZ94770.1"/>
    </source>
</evidence>
<keyword evidence="2" id="KW-0378">Hydrolase</keyword>
<feature type="compositionally biased region" description="Basic and acidic residues" evidence="1">
    <location>
        <begin position="74"/>
        <end position="90"/>
    </location>
</feature>
<dbReference type="AlphaFoldDB" id="A0A3M7P7K6"/>
<feature type="compositionally biased region" description="Basic and acidic residues" evidence="1">
    <location>
        <begin position="49"/>
        <end position="65"/>
    </location>
</feature>
<proteinExistence type="predicted"/>
<keyword evidence="2" id="KW-0547">Nucleotide-binding</keyword>
<evidence type="ECO:0000256" key="1">
    <source>
        <dbReference type="SAM" id="MobiDB-lite"/>
    </source>
</evidence>
<feature type="compositionally biased region" description="Basic and acidic residues" evidence="1">
    <location>
        <begin position="9"/>
        <end position="22"/>
    </location>
</feature>
<feature type="region of interest" description="Disordered" evidence="1">
    <location>
        <begin position="1"/>
        <end position="90"/>
    </location>
</feature>
<accession>A0A3M7P7K6</accession>
<name>A0A3M7P7K6_BRAPC</name>
<dbReference type="Proteomes" id="UP000276133">
    <property type="component" value="Unassembled WGS sequence"/>
</dbReference>
<dbReference type="STRING" id="10195.A0A3M7P7K6"/>
<feature type="compositionally biased region" description="Basic and acidic residues" evidence="1">
    <location>
        <begin position="116"/>
        <end position="132"/>
    </location>
</feature>
<evidence type="ECO:0000313" key="3">
    <source>
        <dbReference type="Proteomes" id="UP000276133"/>
    </source>
</evidence>
<feature type="non-terminal residue" evidence="2">
    <location>
        <position position="252"/>
    </location>
</feature>
<keyword evidence="3" id="KW-1185">Reference proteome</keyword>
<comment type="caution">
    <text evidence="2">The sequence shown here is derived from an EMBL/GenBank/DDBJ whole genome shotgun (WGS) entry which is preliminary data.</text>
</comment>
<keyword evidence="2" id="KW-0347">Helicase</keyword>
<organism evidence="2 3">
    <name type="scientific">Brachionus plicatilis</name>
    <name type="common">Marine rotifer</name>
    <name type="synonym">Brachionus muelleri</name>
    <dbReference type="NCBI Taxonomy" id="10195"/>
    <lineage>
        <taxon>Eukaryota</taxon>
        <taxon>Metazoa</taxon>
        <taxon>Spiralia</taxon>
        <taxon>Gnathifera</taxon>
        <taxon>Rotifera</taxon>
        <taxon>Eurotatoria</taxon>
        <taxon>Monogononta</taxon>
        <taxon>Pseudotrocha</taxon>
        <taxon>Ploima</taxon>
        <taxon>Brachionidae</taxon>
        <taxon>Brachionus</taxon>
    </lineage>
</organism>
<sequence>MVKKSKPKSKQDAESPEIKVDLDQIGLSKNDQFTNQMQNDSNMLIIDGNKPKKTELDDKKQEPKKRQLSKKERKKLEKVLERKNKSSKREELLEKLASIQVNSNELKLYSSVRDIGQKEKRKLIDKPDESEARTVNSISGSNKRKKSEDSPDQPESTDTDDVSSDSDIDEDGLQKALEQYKKNQETERARIAEINMEKFKPTKIVDSEDEEFQKEENASQAANKRNTKYVHVERRDEIKECRSKLPIISEEQ</sequence>
<feature type="compositionally biased region" description="Acidic residues" evidence="1">
    <location>
        <begin position="150"/>
        <end position="171"/>
    </location>
</feature>
<feature type="compositionally biased region" description="Polar residues" evidence="1">
    <location>
        <begin position="27"/>
        <end position="42"/>
    </location>
</feature>
<protein>
    <submittedName>
        <fullName evidence="2">Putative ATP-dependent RNA helicase DHX37 isoform X2</fullName>
    </submittedName>
</protein>
<keyword evidence="2" id="KW-0067">ATP-binding</keyword>
<reference evidence="2 3" key="1">
    <citation type="journal article" date="2018" name="Sci. Rep.">
        <title>Genomic signatures of local adaptation to the degree of environmental predictability in rotifers.</title>
        <authorList>
            <person name="Franch-Gras L."/>
            <person name="Hahn C."/>
            <person name="Garcia-Roger E.M."/>
            <person name="Carmona M.J."/>
            <person name="Serra M."/>
            <person name="Gomez A."/>
        </authorList>
    </citation>
    <scope>NUCLEOTIDE SEQUENCE [LARGE SCALE GENOMIC DNA]</scope>
    <source>
        <strain evidence="2">HYR1</strain>
    </source>
</reference>
<gene>
    <name evidence="2" type="ORF">BpHYR1_035911</name>
</gene>
<dbReference type="GO" id="GO:0004386">
    <property type="term" value="F:helicase activity"/>
    <property type="evidence" value="ECO:0007669"/>
    <property type="project" value="UniProtKB-KW"/>
</dbReference>
<dbReference type="EMBL" id="REGN01012815">
    <property type="protein sequence ID" value="RMZ94770.1"/>
    <property type="molecule type" value="Genomic_DNA"/>
</dbReference>